<reference evidence="1 2" key="1">
    <citation type="submission" date="2020-02" db="EMBL/GenBank/DDBJ databases">
        <authorList>
            <person name="Liang J."/>
        </authorList>
    </citation>
    <scope>NUCLEOTIDE SEQUENCE [LARGE SCALE GENOMIC DNA]</scope>
    <source>
        <strain evidence="1 2">L22-9</strain>
    </source>
</reference>
<dbReference type="RefSeq" id="WP_163858209.1">
    <property type="nucleotide sequence ID" value="NZ_CP048810.1"/>
</dbReference>
<proteinExistence type="predicted"/>
<protein>
    <submittedName>
        <fullName evidence="1">Uncharacterized protein</fullName>
    </submittedName>
</protein>
<name>A0A6N1C7V5_9PSED</name>
<evidence type="ECO:0000313" key="1">
    <source>
        <dbReference type="EMBL" id="QKS80575.1"/>
    </source>
</evidence>
<keyword evidence="2" id="KW-1185">Reference proteome</keyword>
<sequence>MATQKTTHVAGDLDPGFGHEGRAFFTLDQSLFGGSSKLLSDGKILTAGVNASAFKATKPKNGLWPFNPTIKSWQQGAPWGSLITANITLMRLLENSALAL</sequence>
<dbReference type="Proteomes" id="UP000509545">
    <property type="component" value="Chromosome"/>
</dbReference>
<evidence type="ECO:0000313" key="2">
    <source>
        <dbReference type="Proteomes" id="UP000509545"/>
    </source>
</evidence>
<dbReference type="AlphaFoldDB" id="A0A6N1C7V5"/>
<organism evidence="1 2">
    <name type="scientific">Pseudomonas bijieensis</name>
    <dbReference type="NCBI Taxonomy" id="2681983"/>
    <lineage>
        <taxon>Bacteria</taxon>
        <taxon>Pseudomonadati</taxon>
        <taxon>Pseudomonadota</taxon>
        <taxon>Gammaproteobacteria</taxon>
        <taxon>Pseudomonadales</taxon>
        <taxon>Pseudomonadaceae</taxon>
        <taxon>Pseudomonas</taxon>
    </lineage>
</organism>
<dbReference type="EMBL" id="CP048810">
    <property type="protein sequence ID" value="QKS80575.1"/>
    <property type="molecule type" value="Genomic_DNA"/>
</dbReference>
<dbReference type="KEGG" id="pbz:GN234_00845"/>
<accession>A0A6N1C7V5</accession>
<gene>
    <name evidence="1" type="ORF">GN234_00845</name>
</gene>